<evidence type="ECO:0000313" key="2">
    <source>
        <dbReference type="Proteomes" id="UP000000935"/>
    </source>
</evidence>
<evidence type="ECO:0000313" key="1">
    <source>
        <dbReference type="EMBL" id="ADE72282.1"/>
    </source>
</evidence>
<reference key="2">
    <citation type="submission" date="2010-04" db="EMBL/GenBank/DDBJ databases">
        <title>Genome sequences of the industrial vitamin B12-producers B. megaterium QM B1551 and DSM319 reveal new insights into the Bacillus genome evolution and pan-genome structure.</title>
        <authorList>
            <person name="Eppinger M."/>
            <person name="Bunk B."/>
            <person name="Johns M.A."/>
            <person name="Edirisinghe J.N."/>
            <person name="Kutumbaka K.K."/>
            <person name="Riley D.R."/>
            <person name="Creasy H.H."/>
            <person name="Koenig S.S.K."/>
            <person name="Galens K."/>
            <person name="Orvis J."/>
            <person name="Creasy T."/>
            <person name="Biedendieck R."/>
            <person name="Braun C."/>
            <person name="Grayburn S."/>
            <person name="Jahn D."/>
            <person name="Ravel J."/>
            <person name="Vary P.S."/>
        </authorList>
    </citation>
    <scope>NUCLEOTIDE SEQUENCE</scope>
    <source>
        <strain>QM B1551</strain>
    </source>
</reference>
<sequence>MKLSKLKTTLLLISFAVVAGYDIYLLLNAYHYGFSGQ</sequence>
<keyword evidence="2" id="KW-1185">Reference proteome</keyword>
<organism evidence="1 2">
    <name type="scientific">Priestia megaterium (strain ATCC 12872 / QMB1551)</name>
    <name type="common">Bacillus megaterium</name>
    <dbReference type="NCBI Taxonomy" id="545693"/>
    <lineage>
        <taxon>Bacteria</taxon>
        <taxon>Bacillati</taxon>
        <taxon>Bacillota</taxon>
        <taxon>Bacilli</taxon>
        <taxon>Bacillales</taxon>
        <taxon>Bacillaceae</taxon>
        <taxon>Priestia</taxon>
    </lineage>
</organism>
<gene>
    <name evidence="1" type="ordered locus">BMQ_pBM30015</name>
</gene>
<name>D5E3A7_PRIM1</name>
<dbReference type="EMBL" id="CP001986">
    <property type="protein sequence ID" value="ADE72282.1"/>
    <property type="molecule type" value="Genomic_DNA"/>
</dbReference>
<accession>D5E3A7</accession>
<reference evidence="1 2" key="1">
    <citation type="journal article" date="2005" name="Appl. Environ. Microbiol.">
        <title>Molecular characterization of plasmid pBM300 from Bacillus megaterium QM B1551.</title>
        <authorList>
            <person name="Kunnimalaiyaan M."/>
            <person name="Vary P.S."/>
        </authorList>
    </citation>
    <scope>NUCLEOTIDE SEQUENCE [LARGE SCALE GENOMIC DNA]</scope>
    <source>
        <strain evidence="2">ATCC 12872 / QMB1551</strain>
        <plasmid evidence="1">pBM300</plasmid>
    </source>
</reference>
<proteinExistence type="predicted"/>
<reference evidence="1 2" key="3">
    <citation type="journal article" date="2011" name="J. Bacteriol.">
        <title>Genome sequences of the biotechnologically important Bacillus megaterium strains QM B1551 and DSM319.</title>
        <authorList>
            <person name="Eppinger M."/>
            <person name="Bunk B."/>
            <person name="Johns M.A."/>
            <person name="Edirisinghe J.N."/>
            <person name="Kutumbaka K.K."/>
            <person name="Koenig S.S."/>
            <person name="Huot Creasy H."/>
            <person name="Rosovitz M.J."/>
            <person name="Riley D.R."/>
            <person name="Daugherty S."/>
            <person name="Martin M."/>
            <person name="Elbourne L.D."/>
            <person name="Paulsen I."/>
            <person name="Biedendieck R."/>
            <person name="Braun C."/>
            <person name="Grayburn S."/>
            <person name="Dhingra S."/>
            <person name="Lukyanchuk V."/>
            <person name="Ball B."/>
            <person name="Ul-Qamar R."/>
            <person name="Seibel J."/>
            <person name="Bremer E."/>
            <person name="Jahn D."/>
            <person name="Ravel J."/>
            <person name="Vary P.S."/>
        </authorList>
    </citation>
    <scope>NUCLEOTIDE SEQUENCE [LARGE SCALE GENOMIC DNA]</scope>
    <source>
        <strain evidence="2">ATCC 12872 / QMB1551</strain>
        <plasmid evidence="1">pBM300</plasmid>
    </source>
</reference>
<dbReference type="AlphaFoldDB" id="D5E3A7"/>
<dbReference type="HOGENOM" id="CLU_3340174_0_0_9"/>
<keyword evidence="1" id="KW-0614">Plasmid</keyword>
<dbReference type="KEGG" id="bmq:BMQ_pBM30015"/>
<dbReference type="Proteomes" id="UP000000935">
    <property type="component" value="Plasmid pBM300"/>
</dbReference>
<protein>
    <submittedName>
        <fullName evidence="1">Uncharacterized protein</fullName>
    </submittedName>
</protein>
<geneLocation type="plasmid" evidence="1 2">
    <name>pBM300</name>
</geneLocation>